<dbReference type="RefSeq" id="XP_006669300.1">
    <property type="nucleotide sequence ID" value="XM_006669237.1"/>
</dbReference>
<dbReference type="Proteomes" id="UP000001610">
    <property type="component" value="Unassembled WGS sequence"/>
</dbReference>
<dbReference type="Pfam" id="PF02656">
    <property type="entry name" value="DUF202"/>
    <property type="match status" value="1"/>
</dbReference>
<name>G3JDP1_CORMM</name>
<evidence type="ECO:0000256" key="2">
    <source>
        <dbReference type="ARBA" id="ARBA00022692"/>
    </source>
</evidence>
<comment type="subcellular location">
    <subcellularLocation>
        <location evidence="1">Endomembrane system</location>
        <topology evidence="1">Multi-pass membrane protein</topology>
    </subcellularLocation>
</comment>
<gene>
    <name evidence="7" type="ORF">CCM_04089</name>
</gene>
<proteinExistence type="predicted"/>
<dbReference type="InterPro" id="IPR003807">
    <property type="entry name" value="DUF202"/>
</dbReference>
<dbReference type="eggNOG" id="ENOG502S23D">
    <property type="taxonomic scope" value="Eukaryota"/>
</dbReference>
<evidence type="ECO:0000313" key="8">
    <source>
        <dbReference type="Proteomes" id="UP000001610"/>
    </source>
</evidence>
<reference evidence="7 8" key="1">
    <citation type="journal article" date="2011" name="Genome Biol.">
        <title>Genome sequence of the insect pathogenic fungus Cordyceps militaris, a valued traditional Chinese medicine.</title>
        <authorList>
            <person name="Zheng P."/>
            <person name="Xia Y."/>
            <person name="Xiao G."/>
            <person name="Xiong C."/>
            <person name="Hu X."/>
            <person name="Zhang S."/>
            <person name="Zheng H."/>
            <person name="Huang Y."/>
            <person name="Zhou Y."/>
            <person name="Wang S."/>
            <person name="Zhao G.P."/>
            <person name="Liu X."/>
            <person name="St Leger R.J."/>
            <person name="Wang C."/>
        </authorList>
    </citation>
    <scope>NUCLEOTIDE SEQUENCE [LARGE SCALE GENOMIC DNA]</scope>
    <source>
        <strain evidence="7 8">CM01</strain>
    </source>
</reference>
<feature type="transmembrane region" description="Helical" evidence="5">
    <location>
        <begin position="152"/>
        <end position="173"/>
    </location>
</feature>
<dbReference type="HOGENOM" id="CLU_120561_0_0_1"/>
<dbReference type="AlphaFoldDB" id="G3JDP1"/>
<evidence type="ECO:0000256" key="3">
    <source>
        <dbReference type="ARBA" id="ARBA00022989"/>
    </source>
</evidence>
<evidence type="ECO:0000313" key="7">
    <source>
        <dbReference type="EMBL" id="EGX92716.1"/>
    </source>
</evidence>
<dbReference type="EMBL" id="JH126401">
    <property type="protein sequence ID" value="EGX92716.1"/>
    <property type="molecule type" value="Genomic_DNA"/>
</dbReference>
<feature type="domain" description="DUF202" evidence="6">
    <location>
        <begin position="62"/>
        <end position="136"/>
    </location>
</feature>
<keyword evidence="4 5" id="KW-0472">Membrane</keyword>
<dbReference type="KEGG" id="cmt:CCM_04089"/>
<accession>G3JDP1</accession>
<evidence type="ECO:0000256" key="1">
    <source>
        <dbReference type="ARBA" id="ARBA00004127"/>
    </source>
</evidence>
<sequence>MSAAAPQVDNEAQTTRSCVPISSLYQPVHVGQIGAGHAGTSTFFRWPILGALLFDNESSDARDHCANERNGIAFLSYLRLSVLMAIVSMAMTLSFHLKQQPTMLEKQIAKPLGAIFWLLAVLILTVGISNYIRTVNLYSKRAAIVQSGWRTQTVLGFLSACIFGTCIVLLVINSRRDSTKATR</sequence>
<feature type="transmembrane region" description="Helical" evidence="5">
    <location>
        <begin position="109"/>
        <end position="132"/>
    </location>
</feature>
<keyword evidence="3 5" id="KW-1133">Transmembrane helix</keyword>
<dbReference type="VEuPathDB" id="FungiDB:CCM_04089"/>
<dbReference type="PANTHER" id="PTHR34187:SF3">
    <property type="entry name" value="DUF DOMAIN PROTEIN (AFU_ORTHOLOGUE AFUA_6G11150)"/>
    <property type="match status" value="1"/>
</dbReference>
<evidence type="ECO:0000256" key="4">
    <source>
        <dbReference type="ARBA" id="ARBA00023136"/>
    </source>
</evidence>
<dbReference type="OrthoDB" id="5525680at2759"/>
<dbReference type="GO" id="GO:0012505">
    <property type="term" value="C:endomembrane system"/>
    <property type="evidence" value="ECO:0007669"/>
    <property type="project" value="UniProtKB-SubCell"/>
</dbReference>
<feature type="transmembrane region" description="Helical" evidence="5">
    <location>
        <begin position="77"/>
        <end position="97"/>
    </location>
</feature>
<keyword evidence="2 5" id="KW-0812">Transmembrane</keyword>
<dbReference type="OMA" id="HACCAPI"/>
<protein>
    <recommendedName>
        <fullName evidence="6">DUF202 domain-containing protein</fullName>
    </recommendedName>
</protein>
<evidence type="ECO:0000259" key="6">
    <source>
        <dbReference type="Pfam" id="PF02656"/>
    </source>
</evidence>
<keyword evidence="8" id="KW-1185">Reference proteome</keyword>
<dbReference type="PANTHER" id="PTHR34187">
    <property type="entry name" value="FGR18P"/>
    <property type="match status" value="1"/>
</dbReference>
<dbReference type="GeneID" id="18166112"/>
<dbReference type="InterPro" id="IPR052053">
    <property type="entry name" value="IM_YidH-like"/>
</dbReference>
<organism evidence="7 8">
    <name type="scientific">Cordyceps militaris (strain CM01)</name>
    <name type="common">Caterpillar fungus</name>
    <dbReference type="NCBI Taxonomy" id="983644"/>
    <lineage>
        <taxon>Eukaryota</taxon>
        <taxon>Fungi</taxon>
        <taxon>Dikarya</taxon>
        <taxon>Ascomycota</taxon>
        <taxon>Pezizomycotina</taxon>
        <taxon>Sordariomycetes</taxon>
        <taxon>Hypocreomycetidae</taxon>
        <taxon>Hypocreales</taxon>
        <taxon>Cordycipitaceae</taxon>
        <taxon>Cordyceps</taxon>
    </lineage>
</organism>
<dbReference type="InParanoid" id="G3JDP1"/>
<evidence type="ECO:0000256" key="5">
    <source>
        <dbReference type="SAM" id="Phobius"/>
    </source>
</evidence>